<proteinExistence type="predicted"/>
<evidence type="ECO:0000256" key="1">
    <source>
        <dbReference type="SAM" id="MobiDB-lite"/>
    </source>
</evidence>
<dbReference type="OrthoDB" id="3689183at2759"/>
<accession>A0A6A5S448</accession>
<sequence>MTTKTLTRRQARWAKWLAAFHFNIQHCPGRTNPADRPSRQPDYEPDRDGCYMEGESHNKRLLRELQEKLQLHRVSQ</sequence>
<organism evidence="2 3">
    <name type="scientific">Clathrospora elynae</name>
    <dbReference type="NCBI Taxonomy" id="706981"/>
    <lineage>
        <taxon>Eukaryota</taxon>
        <taxon>Fungi</taxon>
        <taxon>Dikarya</taxon>
        <taxon>Ascomycota</taxon>
        <taxon>Pezizomycotina</taxon>
        <taxon>Dothideomycetes</taxon>
        <taxon>Pleosporomycetidae</taxon>
        <taxon>Pleosporales</taxon>
        <taxon>Diademaceae</taxon>
        <taxon>Clathrospora</taxon>
    </lineage>
</organism>
<feature type="compositionally biased region" description="Basic and acidic residues" evidence="1">
    <location>
        <begin position="36"/>
        <end position="48"/>
    </location>
</feature>
<protein>
    <submittedName>
        <fullName evidence="2">Uncharacterized protein</fullName>
    </submittedName>
</protein>
<keyword evidence="3" id="KW-1185">Reference proteome</keyword>
<feature type="non-terminal residue" evidence="2">
    <location>
        <position position="76"/>
    </location>
</feature>
<gene>
    <name evidence="2" type="ORF">EJ02DRAFT_390324</name>
</gene>
<evidence type="ECO:0000313" key="2">
    <source>
        <dbReference type="EMBL" id="KAF1934693.1"/>
    </source>
</evidence>
<dbReference type="AlphaFoldDB" id="A0A6A5S448"/>
<reference evidence="2" key="1">
    <citation type="journal article" date="2020" name="Stud. Mycol.">
        <title>101 Dothideomycetes genomes: a test case for predicting lifestyles and emergence of pathogens.</title>
        <authorList>
            <person name="Haridas S."/>
            <person name="Albert R."/>
            <person name="Binder M."/>
            <person name="Bloem J."/>
            <person name="Labutti K."/>
            <person name="Salamov A."/>
            <person name="Andreopoulos B."/>
            <person name="Baker S."/>
            <person name="Barry K."/>
            <person name="Bills G."/>
            <person name="Bluhm B."/>
            <person name="Cannon C."/>
            <person name="Castanera R."/>
            <person name="Culley D."/>
            <person name="Daum C."/>
            <person name="Ezra D."/>
            <person name="Gonzalez J."/>
            <person name="Henrissat B."/>
            <person name="Kuo A."/>
            <person name="Liang C."/>
            <person name="Lipzen A."/>
            <person name="Lutzoni F."/>
            <person name="Magnuson J."/>
            <person name="Mondo S."/>
            <person name="Nolan M."/>
            <person name="Ohm R."/>
            <person name="Pangilinan J."/>
            <person name="Park H.-J."/>
            <person name="Ramirez L."/>
            <person name="Alfaro M."/>
            <person name="Sun H."/>
            <person name="Tritt A."/>
            <person name="Yoshinaga Y."/>
            <person name="Zwiers L.-H."/>
            <person name="Turgeon B."/>
            <person name="Goodwin S."/>
            <person name="Spatafora J."/>
            <person name="Crous P."/>
            <person name="Grigoriev I."/>
        </authorList>
    </citation>
    <scope>NUCLEOTIDE SEQUENCE</scope>
    <source>
        <strain evidence="2">CBS 161.51</strain>
    </source>
</reference>
<dbReference type="Proteomes" id="UP000800038">
    <property type="component" value="Unassembled WGS sequence"/>
</dbReference>
<name>A0A6A5S448_9PLEO</name>
<evidence type="ECO:0000313" key="3">
    <source>
        <dbReference type="Proteomes" id="UP000800038"/>
    </source>
</evidence>
<feature type="region of interest" description="Disordered" evidence="1">
    <location>
        <begin position="27"/>
        <end position="48"/>
    </location>
</feature>
<dbReference type="EMBL" id="ML976400">
    <property type="protein sequence ID" value="KAF1934693.1"/>
    <property type="molecule type" value="Genomic_DNA"/>
</dbReference>